<dbReference type="EMBL" id="BPLR01017885">
    <property type="protein sequence ID" value="GIY95239.1"/>
    <property type="molecule type" value="Genomic_DNA"/>
</dbReference>
<accession>A0AAV4XN62</accession>
<proteinExistence type="predicted"/>
<name>A0AAV4XN62_CAEEX</name>
<evidence type="ECO:0000256" key="1">
    <source>
        <dbReference type="SAM" id="MobiDB-lite"/>
    </source>
</evidence>
<organism evidence="2 3">
    <name type="scientific">Caerostris extrusa</name>
    <name type="common">Bark spider</name>
    <name type="synonym">Caerostris bankana</name>
    <dbReference type="NCBI Taxonomy" id="172846"/>
    <lineage>
        <taxon>Eukaryota</taxon>
        <taxon>Metazoa</taxon>
        <taxon>Ecdysozoa</taxon>
        <taxon>Arthropoda</taxon>
        <taxon>Chelicerata</taxon>
        <taxon>Arachnida</taxon>
        <taxon>Araneae</taxon>
        <taxon>Araneomorphae</taxon>
        <taxon>Entelegynae</taxon>
        <taxon>Araneoidea</taxon>
        <taxon>Araneidae</taxon>
        <taxon>Caerostris</taxon>
    </lineage>
</organism>
<comment type="caution">
    <text evidence="2">The sequence shown here is derived from an EMBL/GenBank/DDBJ whole genome shotgun (WGS) entry which is preliminary data.</text>
</comment>
<protein>
    <submittedName>
        <fullName evidence="2">Uncharacterized protein</fullName>
    </submittedName>
</protein>
<keyword evidence="3" id="KW-1185">Reference proteome</keyword>
<dbReference type="Proteomes" id="UP001054945">
    <property type="component" value="Unassembled WGS sequence"/>
</dbReference>
<evidence type="ECO:0000313" key="2">
    <source>
        <dbReference type="EMBL" id="GIY95239.1"/>
    </source>
</evidence>
<dbReference type="AlphaFoldDB" id="A0AAV4XN62"/>
<sequence length="321" mass="36038">MKITRLLRKTKKRSHDDIDVNTDANLPSSKKILIIGHSNESSILGTNETSINEENQENLKLYMKDNDVQNNLQSSEMEECKKKNLISNNSDNPLPNDIEVDCSEVPSVSCPDQIKKSSSFGVPFKLDKESSNDILSHTVFSKENTSQLLSICESSADENQLSSVKSVEQIVDDTSSCQENKEEYLKDEKLNMKDNNATEVEKQTICATNLSSKVDVAMNYSSGVHDLSLDPAYESIGNNSDILNPIHASDMMLSPEEVGIAVIRNNSYEETQSMNSEIENNDRMNECTNKKSEIKNHQSMENSSQEENIVKNAMKEKKKIR</sequence>
<feature type="region of interest" description="Disordered" evidence="1">
    <location>
        <begin position="293"/>
        <end position="321"/>
    </location>
</feature>
<reference evidence="2 3" key="1">
    <citation type="submission" date="2021-06" db="EMBL/GenBank/DDBJ databases">
        <title>Caerostris extrusa draft genome.</title>
        <authorList>
            <person name="Kono N."/>
            <person name="Arakawa K."/>
        </authorList>
    </citation>
    <scope>NUCLEOTIDE SEQUENCE [LARGE SCALE GENOMIC DNA]</scope>
</reference>
<evidence type="ECO:0000313" key="3">
    <source>
        <dbReference type="Proteomes" id="UP001054945"/>
    </source>
</evidence>
<gene>
    <name evidence="2" type="ORF">CEXT_123611</name>
</gene>